<name>A0A5J9VYV9_9POAL</name>
<comment type="caution">
    <text evidence="1">The sequence shown here is derived from an EMBL/GenBank/DDBJ whole genome shotgun (WGS) entry which is preliminary data.</text>
</comment>
<feature type="non-terminal residue" evidence="1">
    <location>
        <position position="1"/>
    </location>
</feature>
<proteinExistence type="predicted"/>
<dbReference type="Proteomes" id="UP000324897">
    <property type="component" value="Chromosome 4"/>
</dbReference>
<dbReference type="AlphaFoldDB" id="A0A5J9VYV9"/>
<dbReference type="EMBL" id="RWGY01000007">
    <property type="protein sequence ID" value="TVU40786.1"/>
    <property type="molecule type" value="Genomic_DNA"/>
</dbReference>
<accession>A0A5J9VYV9</accession>
<evidence type="ECO:0000313" key="1">
    <source>
        <dbReference type="EMBL" id="TVU40786.1"/>
    </source>
</evidence>
<sequence>MVLNASAHLGLAYNPTQVPSVLVGNDIYFTLTPCYRFLRYSLGVTGHSELHQDYQLCHYVDDRSYLLHYGRNTSVTTFLNPELIVMTVFSLLSWAGRTTSILRGRQSTSSSVHFVAAAAALDDKRKRGFLAPILGPNRYFWAGSN</sequence>
<keyword evidence="2" id="KW-1185">Reference proteome</keyword>
<evidence type="ECO:0000313" key="2">
    <source>
        <dbReference type="Proteomes" id="UP000324897"/>
    </source>
</evidence>
<dbReference type="Gramene" id="TVU40786">
    <property type="protein sequence ID" value="TVU40786"/>
    <property type="gene ID" value="EJB05_14264"/>
</dbReference>
<reference evidence="1 2" key="1">
    <citation type="journal article" date="2019" name="Sci. Rep.">
        <title>A high-quality genome of Eragrostis curvula grass provides insights into Poaceae evolution and supports new strategies to enhance forage quality.</title>
        <authorList>
            <person name="Carballo J."/>
            <person name="Santos B.A.C.M."/>
            <person name="Zappacosta D."/>
            <person name="Garbus I."/>
            <person name="Selva J.P."/>
            <person name="Gallo C.A."/>
            <person name="Diaz A."/>
            <person name="Albertini E."/>
            <person name="Caccamo M."/>
            <person name="Echenique V."/>
        </authorList>
    </citation>
    <scope>NUCLEOTIDE SEQUENCE [LARGE SCALE GENOMIC DNA]</scope>
    <source>
        <strain evidence="2">cv. Victoria</strain>
        <tissue evidence="1">Leaf</tissue>
    </source>
</reference>
<protein>
    <submittedName>
        <fullName evidence="1">Uncharacterized protein</fullName>
    </submittedName>
</protein>
<gene>
    <name evidence="1" type="ORF">EJB05_14264</name>
</gene>
<organism evidence="1 2">
    <name type="scientific">Eragrostis curvula</name>
    <name type="common">weeping love grass</name>
    <dbReference type="NCBI Taxonomy" id="38414"/>
    <lineage>
        <taxon>Eukaryota</taxon>
        <taxon>Viridiplantae</taxon>
        <taxon>Streptophyta</taxon>
        <taxon>Embryophyta</taxon>
        <taxon>Tracheophyta</taxon>
        <taxon>Spermatophyta</taxon>
        <taxon>Magnoliopsida</taxon>
        <taxon>Liliopsida</taxon>
        <taxon>Poales</taxon>
        <taxon>Poaceae</taxon>
        <taxon>PACMAD clade</taxon>
        <taxon>Chloridoideae</taxon>
        <taxon>Eragrostideae</taxon>
        <taxon>Eragrostidinae</taxon>
        <taxon>Eragrostis</taxon>
    </lineage>
</organism>